<dbReference type="InterPro" id="IPR027417">
    <property type="entry name" value="P-loop_NTPase"/>
</dbReference>
<accession>A0A9X0BCW4</accession>
<protein>
    <submittedName>
        <fullName evidence="1">Uncharacterized protein</fullName>
    </submittedName>
</protein>
<comment type="caution">
    <text evidence="1">The sequence shown here is derived from an EMBL/GenBank/DDBJ whole genome shotgun (WGS) entry which is preliminary data.</text>
</comment>
<dbReference type="EMBL" id="JAPZBU010000004">
    <property type="protein sequence ID" value="KAJ5408073.1"/>
    <property type="molecule type" value="Genomic_DNA"/>
</dbReference>
<dbReference type="OrthoDB" id="10396765at2759"/>
<dbReference type="AlphaFoldDB" id="A0A9X0BCW4"/>
<evidence type="ECO:0000313" key="1">
    <source>
        <dbReference type="EMBL" id="KAJ5408073.1"/>
    </source>
</evidence>
<evidence type="ECO:0000313" key="2">
    <source>
        <dbReference type="Proteomes" id="UP001147747"/>
    </source>
</evidence>
<sequence length="149" mass="16758">MIGQVAGMTCNIFYDGSLRSKSNLSDRQAAKKLYQLVNKGLFQTKDSEAIVFINTEGSMPDEENHSWRNSLFMEIGISLCHPLLLNKAAKPSQVAIIVPYEYPRYHRKRIYSENDCSCAKWIPTALMPSTSTCAGTQVFNAFQRTVDVV</sequence>
<keyword evidence="2" id="KW-1185">Reference proteome</keyword>
<reference evidence="1" key="2">
    <citation type="journal article" date="2023" name="IMA Fungus">
        <title>Comparative genomic study of the Penicillium genus elucidates a diverse pangenome and 15 lateral gene transfer events.</title>
        <authorList>
            <person name="Petersen C."/>
            <person name="Sorensen T."/>
            <person name="Nielsen M.R."/>
            <person name="Sondergaard T.E."/>
            <person name="Sorensen J.L."/>
            <person name="Fitzpatrick D.A."/>
            <person name="Frisvad J.C."/>
            <person name="Nielsen K.L."/>
        </authorList>
    </citation>
    <scope>NUCLEOTIDE SEQUENCE</scope>
    <source>
        <strain evidence="1">IBT 29677</strain>
    </source>
</reference>
<proteinExistence type="predicted"/>
<reference evidence="1" key="1">
    <citation type="submission" date="2022-12" db="EMBL/GenBank/DDBJ databases">
        <authorList>
            <person name="Petersen C."/>
        </authorList>
    </citation>
    <scope>NUCLEOTIDE SEQUENCE</scope>
    <source>
        <strain evidence="1">IBT 29677</strain>
    </source>
</reference>
<organism evidence="1 2">
    <name type="scientific">Penicillium cosmopolitanum</name>
    <dbReference type="NCBI Taxonomy" id="1131564"/>
    <lineage>
        <taxon>Eukaryota</taxon>
        <taxon>Fungi</taxon>
        <taxon>Dikarya</taxon>
        <taxon>Ascomycota</taxon>
        <taxon>Pezizomycotina</taxon>
        <taxon>Eurotiomycetes</taxon>
        <taxon>Eurotiomycetidae</taxon>
        <taxon>Eurotiales</taxon>
        <taxon>Aspergillaceae</taxon>
        <taxon>Penicillium</taxon>
    </lineage>
</organism>
<name>A0A9X0BCW4_9EURO</name>
<dbReference type="Gene3D" id="3.40.50.300">
    <property type="entry name" value="P-loop containing nucleotide triphosphate hydrolases"/>
    <property type="match status" value="1"/>
</dbReference>
<dbReference type="GeneID" id="81365573"/>
<dbReference type="Proteomes" id="UP001147747">
    <property type="component" value="Unassembled WGS sequence"/>
</dbReference>
<gene>
    <name evidence="1" type="ORF">N7509_001956</name>
</gene>
<dbReference type="RefSeq" id="XP_056492388.1">
    <property type="nucleotide sequence ID" value="XM_056626593.1"/>
</dbReference>